<dbReference type="STRING" id="1082479.SAMN05216241_10675"/>
<dbReference type="PANTHER" id="PTHR13847">
    <property type="entry name" value="SARCOSINE DEHYDROGENASE-RELATED"/>
    <property type="match status" value="1"/>
</dbReference>
<dbReference type="Gene3D" id="3.30.9.10">
    <property type="entry name" value="D-Amino Acid Oxidase, subunit A, domain 2"/>
    <property type="match status" value="2"/>
</dbReference>
<evidence type="ECO:0000259" key="3">
    <source>
        <dbReference type="Pfam" id="PF01266"/>
    </source>
</evidence>
<keyword evidence="5" id="KW-1185">Reference proteome</keyword>
<proteinExistence type="inferred from homology"/>
<dbReference type="Gene3D" id="3.50.50.60">
    <property type="entry name" value="FAD/NAD(P)-binding domain"/>
    <property type="match status" value="2"/>
</dbReference>
<keyword evidence="2" id="KW-0560">Oxidoreductase</keyword>
<dbReference type="Pfam" id="PF01266">
    <property type="entry name" value="DAO"/>
    <property type="match status" value="1"/>
</dbReference>
<gene>
    <name evidence="4" type="ORF">SAMN05216241_10675</name>
</gene>
<dbReference type="EMBL" id="FNCE01000006">
    <property type="protein sequence ID" value="SDG16579.1"/>
    <property type="molecule type" value="Genomic_DNA"/>
</dbReference>
<protein>
    <submittedName>
        <fullName evidence="4">Glycine/D-amino acid oxidase</fullName>
    </submittedName>
</protein>
<dbReference type="RefSeq" id="WP_090020065.1">
    <property type="nucleotide sequence ID" value="NZ_FNCE01000006.1"/>
</dbReference>
<dbReference type="OrthoDB" id="9787190at2"/>
<dbReference type="SUPFAM" id="SSF51905">
    <property type="entry name" value="FAD/NAD(P)-binding domain"/>
    <property type="match status" value="1"/>
</dbReference>
<evidence type="ECO:0000313" key="5">
    <source>
        <dbReference type="Proteomes" id="UP000199415"/>
    </source>
</evidence>
<evidence type="ECO:0000313" key="4">
    <source>
        <dbReference type="EMBL" id="SDG16579.1"/>
    </source>
</evidence>
<feature type="domain" description="FAD dependent oxidoreductase" evidence="3">
    <location>
        <begin position="18"/>
        <end position="411"/>
    </location>
</feature>
<dbReference type="InterPro" id="IPR006076">
    <property type="entry name" value="FAD-dep_OxRdtase"/>
</dbReference>
<dbReference type="PANTHER" id="PTHR13847:SF280">
    <property type="entry name" value="D-AMINO ACID DEHYDROGENASE"/>
    <property type="match status" value="1"/>
</dbReference>
<name>A0A1G7S299_9PROT</name>
<dbReference type="Proteomes" id="UP000199415">
    <property type="component" value="Unassembled WGS sequence"/>
</dbReference>
<evidence type="ECO:0000256" key="1">
    <source>
        <dbReference type="ARBA" id="ARBA00009410"/>
    </source>
</evidence>
<dbReference type="GO" id="GO:0005737">
    <property type="term" value="C:cytoplasm"/>
    <property type="evidence" value="ECO:0007669"/>
    <property type="project" value="TreeGrafter"/>
</dbReference>
<sequence>MSAPRSQPTAALPASVGVAVIGGGIAGASLAFELARRGHSVALLEKGRVGAEQSSRNWGWCRQQGRDHRELPLIQESLRQWDALTGTHGADTGFRRAGIVKVAESREQLAGLEAAADLAARHGIRGQLLSAEQARELVPGLQGRVVGGLHTPDDGVAEPARAAPAIADAAARHGAHVREGCAVRGLDVAAGAVRGVVTEHGRVAADAVVCAGGAWSRLLCQRHGVALPQLTVRATAFRTPAALDVSRAGAVGLPGVSLRRRGDGGHTVGVSASNIAEITPATFMWLRSFWPGFRMERPRLKLRVGRAFLDAVRTPRRWDFDRPSPFEATRVLDPAPDWRGLRDARARLARRLPALAGIEAAEAWAGAIDATPDAVPAIGPVPGLPGLHLATGFSGHGFGLGPGAGRLAADLVTAGDPVVDPSPYRIERFFDGTRLVPESGI</sequence>
<dbReference type="GO" id="GO:0008718">
    <property type="term" value="F:D-amino-acid dehydrogenase activity"/>
    <property type="evidence" value="ECO:0007669"/>
    <property type="project" value="TreeGrafter"/>
</dbReference>
<accession>A0A1G7S299</accession>
<dbReference type="GO" id="GO:0055130">
    <property type="term" value="P:D-alanine catabolic process"/>
    <property type="evidence" value="ECO:0007669"/>
    <property type="project" value="TreeGrafter"/>
</dbReference>
<dbReference type="AlphaFoldDB" id="A0A1G7S299"/>
<evidence type="ECO:0000256" key="2">
    <source>
        <dbReference type="ARBA" id="ARBA00023002"/>
    </source>
</evidence>
<organism evidence="4 5">
    <name type="scientific">Limimonas halophila</name>
    <dbReference type="NCBI Taxonomy" id="1082479"/>
    <lineage>
        <taxon>Bacteria</taxon>
        <taxon>Pseudomonadati</taxon>
        <taxon>Pseudomonadota</taxon>
        <taxon>Alphaproteobacteria</taxon>
        <taxon>Rhodospirillales</taxon>
        <taxon>Rhodovibrionaceae</taxon>
        <taxon>Limimonas</taxon>
    </lineage>
</organism>
<comment type="similarity">
    <text evidence="1">Belongs to the DadA oxidoreductase family.</text>
</comment>
<dbReference type="GO" id="GO:0005886">
    <property type="term" value="C:plasma membrane"/>
    <property type="evidence" value="ECO:0007669"/>
    <property type="project" value="TreeGrafter"/>
</dbReference>
<reference evidence="4 5" key="1">
    <citation type="submission" date="2016-10" db="EMBL/GenBank/DDBJ databases">
        <authorList>
            <person name="de Groot N.N."/>
        </authorList>
    </citation>
    <scope>NUCLEOTIDE SEQUENCE [LARGE SCALE GENOMIC DNA]</scope>
    <source>
        <strain evidence="4 5">DSM 25584</strain>
    </source>
</reference>
<dbReference type="InterPro" id="IPR036188">
    <property type="entry name" value="FAD/NAD-bd_sf"/>
</dbReference>